<feature type="transmembrane region" description="Helical" evidence="1">
    <location>
        <begin position="91"/>
        <end position="116"/>
    </location>
</feature>
<evidence type="ECO:0000313" key="3">
    <source>
        <dbReference type="Proteomes" id="UP001519292"/>
    </source>
</evidence>
<evidence type="ECO:0000256" key="1">
    <source>
        <dbReference type="SAM" id="Phobius"/>
    </source>
</evidence>
<protein>
    <recommendedName>
        <fullName evidence="4">ABC transporter permease</fullName>
    </recommendedName>
</protein>
<name>A0ABS4MFG6_9LACO</name>
<keyword evidence="1" id="KW-0472">Membrane</keyword>
<feature type="transmembrane region" description="Helical" evidence="1">
    <location>
        <begin position="128"/>
        <end position="150"/>
    </location>
</feature>
<keyword evidence="3" id="KW-1185">Reference proteome</keyword>
<gene>
    <name evidence="2" type="ORF">J2Z60_001542</name>
</gene>
<dbReference type="EMBL" id="JAGGLU010000008">
    <property type="protein sequence ID" value="MBP2058363.1"/>
    <property type="molecule type" value="Genomic_DNA"/>
</dbReference>
<evidence type="ECO:0008006" key="4">
    <source>
        <dbReference type="Google" id="ProtNLM"/>
    </source>
</evidence>
<evidence type="ECO:0000313" key="2">
    <source>
        <dbReference type="EMBL" id="MBP2058363.1"/>
    </source>
</evidence>
<reference evidence="2 3" key="1">
    <citation type="submission" date="2021-03" db="EMBL/GenBank/DDBJ databases">
        <title>Genomic Encyclopedia of Type Strains, Phase IV (KMG-IV): sequencing the most valuable type-strain genomes for metagenomic binning, comparative biology and taxonomic classification.</title>
        <authorList>
            <person name="Goeker M."/>
        </authorList>
    </citation>
    <scope>NUCLEOTIDE SEQUENCE [LARGE SCALE GENOMIC DNA]</scope>
    <source>
        <strain evidence="2 3">DSM 101872</strain>
    </source>
</reference>
<feature type="transmembrane region" description="Helical" evidence="1">
    <location>
        <begin position="198"/>
        <end position="220"/>
    </location>
</feature>
<feature type="transmembrane region" description="Helical" evidence="1">
    <location>
        <begin position="157"/>
        <end position="178"/>
    </location>
</feature>
<organism evidence="2 3">
    <name type="scientific">Lactobacillus colini</name>
    <dbReference type="NCBI Taxonomy" id="1819254"/>
    <lineage>
        <taxon>Bacteria</taxon>
        <taxon>Bacillati</taxon>
        <taxon>Bacillota</taxon>
        <taxon>Bacilli</taxon>
        <taxon>Lactobacillales</taxon>
        <taxon>Lactobacillaceae</taxon>
        <taxon>Lactobacillus</taxon>
    </lineage>
</organism>
<dbReference type="RefSeq" id="WP_209687100.1">
    <property type="nucleotide sequence ID" value="NZ_JAGGLU010000008.1"/>
</dbReference>
<sequence>MALVKRTIIYYKNTLIAIELGALILLALIVLVSGKNSELAQRYLIVDVTSSNVLFPVIGLFGNFVISNFHYQNDYFSLIRISPDNLFKDYIYWIIDSVIATSLLITISYQLCLWLLWGSIFFYPLVFIWAWLTSSSLVLAIELIIILFSIIFSKLNVLYLGSFIFISLGVYATTANGSQLMTKLTGINNIMTNQDNLTIFYFLIAWGIITLLVLLMQYLFKMRETR</sequence>
<accession>A0ABS4MFG6</accession>
<dbReference type="Proteomes" id="UP001519292">
    <property type="component" value="Unassembled WGS sequence"/>
</dbReference>
<keyword evidence="1" id="KW-0812">Transmembrane</keyword>
<proteinExistence type="predicted"/>
<comment type="caution">
    <text evidence="2">The sequence shown here is derived from an EMBL/GenBank/DDBJ whole genome shotgun (WGS) entry which is preliminary data.</text>
</comment>
<keyword evidence="1" id="KW-1133">Transmembrane helix</keyword>
<feature type="transmembrane region" description="Helical" evidence="1">
    <location>
        <begin position="15"/>
        <end position="33"/>
    </location>
</feature>
<feature type="transmembrane region" description="Helical" evidence="1">
    <location>
        <begin position="53"/>
        <end position="71"/>
    </location>
</feature>